<name>A0A7X6MZH1_9STRE</name>
<keyword evidence="3 6" id="KW-0521">NADP</keyword>
<dbReference type="Pfam" id="PF03807">
    <property type="entry name" value="F420_oxidored"/>
    <property type="match status" value="1"/>
</dbReference>
<accession>A0A7X6MZH1</accession>
<protein>
    <recommendedName>
        <fullName evidence="6 7">Pyrroline-5-carboxylate reductase</fullName>
        <shortName evidence="6">P5C reductase</shortName>
        <shortName evidence="6">P5CR</shortName>
        <ecNumber evidence="6 7">1.5.1.2</ecNumber>
    </recommendedName>
    <alternativeName>
        <fullName evidence="6">PCA reductase</fullName>
    </alternativeName>
</protein>
<proteinExistence type="inferred from homology"/>
<dbReference type="SUPFAM" id="SSF51735">
    <property type="entry name" value="NAD(P)-binding Rossmann-fold domains"/>
    <property type="match status" value="1"/>
</dbReference>
<dbReference type="PANTHER" id="PTHR11645">
    <property type="entry name" value="PYRROLINE-5-CARBOXYLATE REDUCTASE"/>
    <property type="match status" value="1"/>
</dbReference>
<keyword evidence="4 6" id="KW-0560">Oxidoreductase</keyword>
<feature type="domain" description="Pyrroline-5-carboxylate reductase dimerisation" evidence="11">
    <location>
        <begin position="159"/>
        <end position="263"/>
    </location>
</feature>
<dbReference type="InterPro" id="IPR000304">
    <property type="entry name" value="Pyrroline-COOH_reductase"/>
</dbReference>
<comment type="function">
    <text evidence="5 6">Catalyzes the reduction of 1-pyrroline-5-carboxylate (PCA) to L-proline.</text>
</comment>
<dbReference type="Proteomes" id="UP000522720">
    <property type="component" value="Unassembled WGS sequence"/>
</dbReference>
<comment type="similarity">
    <text evidence="1 6 9">Belongs to the pyrroline-5-carboxylate reductase family.</text>
</comment>
<evidence type="ECO:0000256" key="2">
    <source>
        <dbReference type="ARBA" id="ARBA00022650"/>
    </source>
</evidence>
<dbReference type="Pfam" id="PF14748">
    <property type="entry name" value="P5CR_dimer"/>
    <property type="match status" value="1"/>
</dbReference>
<evidence type="ECO:0000256" key="6">
    <source>
        <dbReference type="HAMAP-Rule" id="MF_01925"/>
    </source>
</evidence>
<dbReference type="InterPro" id="IPR036291">
    <property type="entry name" value="NAD(P)-bd_dom_sf"/>
</dbReference>
<comment type="subcellular location">
    <subcellularLocation>
        <location evidence="6">Cytoplasm</location>
    </subcellularLocation>
</comment>
<evidence type="ECO:0000256" key="5">
    <source>
        <dbReference type="ARBA" id="ARBA00058118"/>
    </source>
</evidence>
<keyword evidence="13" id="KW-1185">Reference proteome</keyword>
<keyword evidence="6 9" id="KW-0028">Amino-acid biosynthesis</keyword>
<dbReference type="InterPro" id="IPR029036">
    <property type="entry name" value="P5CR_dimer"/>
</dbReference>
<dbReference type="UniPathway" id="UPA00098">
    <property type="reaction ID" value="UER00361"/>
</dbReference>
<dbReference type="NCBIfam" id="TIGR00112">
    <property type="entry name" value="proC"/>
    <property type="match status" value="1"/>
</dbReference>
<dbReference type="SUPFAM" id="SSF48179">
    <property type="entry name" value="6-phosphogluconate dehydrogenase C-terminal domain-like"/>
    <property type="match status" value="1"/>
</dbReference>
<evidence type="ECO:0000313" key="12">
    <source>
        <dbReference type="EMBL" id="NKZ20648.1"/>
    </source>
</evidence>
<dbReference type="EMBL" id="JAAXPR010000012">
    <property type="protein sequence ID" value="NKZ20648.1"/>
    <property type="molecule type" value="Genomic_DNA"/>
</dbReference>
<dbReference type="EC" id="1.5.1.2" evidence="6 7"/>
<evidence type="ECO:0000256" key="1">
    <source>
        <dbReference type="ARBA" id="ARBA00005525"/>
    </source>
</evidence>
<feature type="domain" description="Pyrroline-5-carboxylate reductase catalytic N-terminal" evidence="10">
    <location>
        <begin position="2"/>
        <end position="94"/>
    </location>
</feature>
<organism evidence="12 13">
    <name type="scientific">Streptococcus ovuberis</name>
    <dbReference type="NCBI Taxonomy" id="1936207"/>
    <lineage>
        <taxon>Bacteria</taxon>
        <taxon>Bacillati</taxon>
        <taxon>Bacillota</taxon>
        <taxon>Bacilli</taxon>
        <taxon>Lactobacillales</taxon>
        <taxon>Streptococcaceae</taxon>
        <taxon>Streptococcus</taxon>
    </lineage>
</organism>
<keyword evidence="6" id="KW-0963">Cytoplasm</keyword>
<evidence type="ECO:0000313" key="13">
    <source>
        <dbReference type="Proteomes" id="UP000522720"/>
    </source>
</evidence>
<feature type="binding site" evidence="8">
    <location>
        <begin position="6"/>
        <end position="11"/>
    </location>
    <ligand>
        <name>NADP(+)</name>
        <dbReference type="ChEBI" id="CHEBI:58349"/>
    </ligand>
</feature>
<evidence type="ECO:0000259" key="10">
    <source>
        <dbReference type="Pfam" id="PF03807"/>
    </source>
</evidence>
<comment type="catalytic activity">
    <reaction evidence="6 9">
        <text>L-proline + NADP(+) = (S)-1-pyrroline-5-carboxylate + NADPH + 2 H(+)</text>
        <dbReference type="Rhea" id="RHEA:14109"/>
        <dbReference type="ChEBI" id="CHEBI:15378"/>
        <dbReference type="ChEBI" id="CHEBI:17388"/>
        <dbReference type="ChEBI" id="CHEBI:57783"/>
        <dbReference type="ChEBI" id="CHEBI:58349"/>
        <dbReference type="ChEBI" id="CHEBI:60039"/>
        <dbReference type="EC" id="1.5.1.2"/>
    </reaction>
</comment>
<dbReference type="GO" id="GO:0004735">
    <property type="term" value="F:pyrroline-5-carboxylate reductase activity"/>
    <property type="evidence" value="ECO:0007669"/>
    <property type="project" value="UniProtKB-UniRule"/>
</dbReference>
<gene>
    <name evidence="6 12" type="primary">proC</name>
    <name evidence="12" type="ORF">HF992_07330</name>
</gene>
<dbReference type="Gene3D" id="3.40.50.720">
    <property type="entry name" value="NAD(P)-binding Rossmann-like Domain"/>
    <property type="match status" value="1"/>
</dbReference>
<evidence type="ECO:0000256" key="4">
    <source>
        <dbReference type="ARBA" id="ARBA00023002"/>
    </source>
</evidence>
<evidence type="ECO:0000259" key="11">
    <source>
        <dbReference type="Pfam" id="PF14748"/>
    </source>
</evidence>
<feature type="binding site" evidence="8">
    <location>
        <position position="51"/>
    </location>
    <ligand>
        <name>NADPH</name>
        <dbReference type="ChEBI" id="CHEBI:57783"/>
    </ligand>
</feature>
<dbReference type="PANTHER" id="PTHR11645:SF0">
    <property type="entry name" value="PYRROLINE-5-CARBOXYLATE REDUCTASE 3"/>
    <property type="match status" value="1"/>
</dbReference>
<comment type="catalytic activity">
    <reaction evidence="6">
        <text>L-proline + NAD(+) = (S)-1-pyrroline-5-carboxylate + NADH + 2 H(+)</text>
        <dbReference type="Rhea" id="RHEA:14105"/>
        <dbReference type="ChEBI" id="CHEBI:15378"/>
        <dbReference type="ChEBI" id="CHEBI:17388"/>
        <dbReference type="ChEBI" id="CHEBI:57540"/>
        <dbReference type="ChEBI" id="CHEBI:57945"/>
        <dbReference type="ChEBI" id="CHEBI:60039"/>
        <dbReference type="EC" id="1.5.1.2"/>
    </reaction>
</comment>
<dbReference type="FunFam" id="1.10.3730.10:FF:000001">
    <property type="entry name" value="Pyrroline-5-carboxylate reductase"/>
    <property type="match status" value="1"/>
</dbReference>
<dbReference type="GO" id="GO:0005737">
    <property type="term" value="C:cytoplasm"/>
    <property type="evidence" value="ECO:0007669"/>
    <property type="project" value="UniProtKB-SubCell"/>
</dbReference>
<reference evidence="12 13" key="1">
    <citation type="submission" date="2020-04" db="EMBL/GenBank/DDBJ databases">
        <title>MicrobeNet Type strains.</title>
        <authorList>
            <person name="Nicholson A.C."/>
        </authorList>
    </citation>
    <scope>NUCLEOTIDE SEQUENCE [LARGE SCALE GENOMIC DNA]</scope>
    <source>
        <strain evidence="12 13">CCUG 69612</strain>
    </source>
</reference>
<dbReference type="AlphaFoldDB" id="A0A7X6MZH1"/>
<evidence type="ECO:0000256" key="7">
    <source>
        <dbReference type="NCBIfam" id="TIGR00112"/>
    </source>
</evidence>
<evidence type="ECO:0000256" key="8">
    <source>
        <dbReference type="PIRSR" id="PIRSR000193-1"/>
    </source>
</evidence>
<dbReference type="PIRSF" id="PIRSF000193">
    <property type="entry name" value="Pyrrol-5-carb_rd"/>
    <property type="match status" value="1"/>
</dbReference>
<evidence type="ECO:0000256" key="3">
    <source>
        <dbReference type="ARBA" id="ARBA00022857"/>
    </source>
</evidence>
<dbReference type="HAMAP" id="MF_01925">
    <property type="entry name" value="P5C_reductase"/>
    <property type="match status" value="1"/>
</dbReference>
<comment type="caution">
    <text evidence="12">The sequence shown here is derived from an EMBL/GenBank/DDBJ whole genome shotgun (WGS) entry which is preliminary data.</text>
</comment>
<dbReference type="PROSITE" id="PS00521">
    <property type="entry name" value="P5CR"/>
    <property type="match status" value="1"/>
</dbReference>
<comment type="pathway">
    <text evidence="6 9">Amino-acid biosynthesis; L-proline biosynthesis; L-proline from L-glutamate 5-semialdehyde: step 1/1.</text>
</comment>
<sequence length="265" mass="27633">MKIGVIGIGNMGAAIARAVASAGYELVLSNHNPDKARALAKHLSGAEVASNQDINESCQVIFLGLKPSQMVQFLIDQSAAMAKNPEALWISMVAGMTLERLSALLPQESGLIRMMPNTPVAVGQGMTTYALKDTARSLDDQVLFETLMAKSGQLLKLPEHLMDSATGIAGCGPAFVYQFIEALADAGVQNGLQRADSLALAAQTLLGAAQLVLDSGQHPAVLRDQVTSPGGSTIAGIVALEENGFRHAAISAVNCAIARTKELGN</sequence>
<dbReference type="RefSeq" id="WP_168549397.1">
    <property type="nucleotide sequence ID" value="NZ_JAAXPR010000012.1"/>
</dbReference>
<dbReference type="InterPro" id="IPR028939">
    <property type="entry name" value="P5C_Rdtase_cat_N"/>
</dbReference>
<dbReference type="InterPro" id="IPR053790">
    <property type="entry name" value="P5CR-like_CS"/>
</dbReference>
<dbReference type="GO" id="GO:0055129">
    <property type="term" value="P:L-proline biosynthetic process"/>
    <property type="evidence" value="ECO:0007669"/>
    <property type="project" value="UniProtKB-UniRule"/>
</dbReference>
<dbReference type="InterPro" id="IPR008927">
    <property type="entry name" value="6-PGluconate_DH-like_C_sf"/>
</dbReference>
<evidence type="ECO:0000256" key="9">
    <source>
        <dbReference type="RuleBase" id="RU003903"/>
    </source>
</evidence>
<dbReference type="Gene3D" id="1.10.3730.10">
    <property type="entry name" value="ProC C-terminal domain-like"/>
    <property type="match status" value="1"/>
</dbReference>
<keyword evidence="2 6" id="KW-0641">Proline biosynthesis</keyword>